<comment type="caution">
    <text evidence="8">The sequence shown here is derived from an EMBL/GenBank/DDBJ whole genome shotgun (WGS) entry which is preliminary data.</text>
</comment>
<keyword evidence="2 6" id="KW-0812">Transmembrane</keyword>
<dbReference type="Gene3D" id="3.10.450.230">
    <property type="entry name" value="VirB8 protein"/>
    <property type="match status" value="1"/>
</dbReference>
<evidence type="ECO:0000256" key="5">
    <source>
        <dbReference type="SAM" id="MobiDB-lite"/>
    </source>
</evidence>
<dbReference type="InterPro" id="IPR007430">
    <property type="entry name" value="VirB8"/>
</dbReference>
<dbReference type="RefSeq" id="WP_089160509.1">
    <property type="nucleotide sequence ID" value="NZ_MTHB01000057.1"/>
</dbReference>
<dbReference type="InterPro" id="IPR032710">
    <property type="entry name" value="NTF2-like_dom_sf"/>
</dbReference>
<feature type="region of interest" description="Disordered" evidence="5">
    <location>
        <begin position="257"/>
        <end position="278"/>
    </location>
</feature>
<evidence type="ECO:0000313" key="9">
    <source>
        <dbReference type="Proteomes" id="UP000214720"/>
    </source>
</evidence>
<feature type="compositionally biased region" description="Low complexity" evidence="5">
    <location>
        <begin position="257"/>
        <end position="270"/>
    </location>
</feature>
<name>A0A226X598_CABSO</name>
<dbReference type="AlphaFoldDB" id="A0A226X598"/>
<comment type="subcellular location">
    <subcellularLocation>
        <location evidence="1">Membrane</location>
        <topology evidence="1">Single-pass membrane protein</topology>
    </subcellularLocation>
</comment>
<evidence type="ECO:0000313" key="8">
    <source>
        <dbReference type="EMBL" id="OXC78611.1"/>
    </source>
</evidence>
<dbReference type="SUPFAM" id="SSF54427">
    <property type="entry name" value="NTF2-like"/>
    <property type="match status" value="1"/>
</dbReference>
<proteinExistence type="predicted"/>
<dbReference type="GO" id="GO:0016020">
    <property type="term" value="C:membrane"/>
    <property type="evidence" value="ECO:0007669"/>
    <property type="project" value="UniProtKB-SubCell"/>
</dbReference>
<dbReference type="OrthoDB" id="9816242at2"/>
<feature type="transmembrane region" description="Helical" evidence="6">
    <location>
        <begin position="55"/>
        <end position="80"/>
    </location>
</feature>
<reference evidence="9" key="1">
    <citation type="submission" date="2017-01" db="EMBL/GenBank/DDBJ databases">
        <title>Genome Analysis of Deinococcus marmoris KOPRI26562.</title>
        <authorList>
            <person name="Kim J.H."/>
            <person name="Oh H.-M."/>
        </authorList>
    </citation>
    <scope>NUCLEOTIDE SEQUENCE [LARGE SCALE GENOMIC DNA]</scope>
    <source>
        <strain evidence="9">PAMC 26633</strain>
    </source>
</reference>
<evidence type="ECO:0000256" key="6">
    <source>
        <dbReference type="SAM" id="Phobius"/>
    </source>
</evidence>
<organism evidence="8 9">
    <name type="scientific">Caballeronia sordidicola</name>
    <name type="common">Burkholderia sordidicola</name>
    <dbReference type="NCBI Taxonomy" id="196367"/>
    <lineage>
        <taxon>Bacteria</taxon>
        <taxon>Pseudomonadati</taxon>
        <taxon>Pseudomonadota</taxon>
        <taxon>Betaproteobacteria</taxon>
        <taxon>Burkholderiales</taxon>
        <taxon>Burkholderiaceae</taxon>
        <taxon>Caballeronia</taxon>
    </lineage>
</organism>
<evidence type="ECO:0000256" key="2">
    <source>
        <dbReference type="ARBA" id="ARBA00022692"/>
    </source>
</evidence>
<keyword evidence="4 6" id="KW-0472">Membrane</keyword>
<gene>
    <name evidence="8" type="ORF">BSU04_10805</name>
</gene>
<evidence type="ECO:0000256" key="3">
    <source>
        <dbReference type="ARBA" id="ARBA00022989"/>
    </source>
</evidence>
<dbReference type="EMBL" id="MTHB01000057">
    <property type="protein sequence ID" value="OXC78611.1"/>
    <property type="molecule type" value="Genomic_DNA"/>
</dbReference>
<keyword evidence="3 6" id="KW-1133">Transmembrane helix</keyword>
<sequence>MMFKRTAVSAGTPAEAAGTAATKEPAAIEMGKWYLKQAMLFEKSKQDSQKRITQLALRGAVGALVVAAVSIVGSSALVLLKRPNPPAVLRVNTVNGVTDVLDVATEGHMSFTEAQDRADLRRYVEMRESYDWETIQDLFNSVKLMSAEQERDVYVKLFALPNAPQKVLKDQYRIVARVGPITFVGSTAQVFFSKKLIPLGSGQQPKTEYWVATISYRHEQIPEKRSELDVNPNGFRVTSFTVDRDWTRSTDATAAAPAAASTLSAPSVPSMAAQGSAQ</sequence>
<accession>A0A226X598</accession>
<dbReference type="Pfam" id="PF04335">
    <property type="entry name" value="VirB8"/>
    <property type="match status" value="1"/>
</dbReference>
<dbReference type="Proteomes" id="UP000214720">
    <property type="component" value="Unassembled WGS sequence"/>
</dbReference>
<feature type="domain" description="Bacterial virulence protein VirB8" evidence="7">
    <location>
        <begin position="38"/>
        <end position="245"/>
    </location>
</feature>
<dbReference type="CDD" id="cd16424">
    <property type="entry name" value="VirB8"/>
    <property type="match status" value="1"/>
</dbReference>
<evidence type="ECO:0000256" key="4">
    <source>
        <dbReference type="ARBA" id="ARBA00023136"/>
    </source>
</evidence>
<evidence type="ECO:0000259" key="7">
    <source>
        <dbReference type="Pfam" id="PF04335"/>
    </source>
</evidence>
<protein>
    <submittedName>
        <fullName evidence="8">Inner membrane protein forms channel for type IV secretion of T-DNA complex (VirB8)</fullName>
    </submittedName>
</protein>
<evidence type="ECO:0000256" key="1">
    <source>
        <dbReference type="ARBA" id="ARBA00004167"/>
    </source>
</evidence>